<dbReference type="Proteomes" id="UP000270296">
    <property type="component" value="Unassembled WGS sequence"/>
</dbReference>
<evidence type="ECO:0000313" key="3">
    <source>
        <dbReference type="WBParaSite" id="SBAD_0001263901-mRNA-1"/>
    </source>
</evidence>
<dbReference type="SUPFAM" id="SSF46458">
    <property type="entry name" value="Globin-like"/>
    <property type="match status" value="1"/>
</dbReference>
<accession>A0A183J8N6</accession>
<protein>
    <submittedName>
        <fullName evidence="3">GLOBIN domain-containing protein</fullName>
    </submittedName>
</protein>
<dbReference type="GO" id="GO:0020037">
    <property type="term" value="F:heme binding"/>
    <property type="evidence" value="ECO:0007669"/>
    <property type="project" value="InterPro"/>
</dbReference>
<keyword evidence="2" id="KW-1185">Reference proteome</keyword>
<organism evidence="3">
    <name type="scientific">Soboliphyme baturini</name>
    <dbReference type="NCBI Taxonomy" id="241478"/>
    <lineage>
        <taxon>Eukaryota</taxon>
        <taxon>Metazoa</taxon>
        <taxon>Ecdysozoa</taxon>
        <taxon>Nematoda</taxon>
        <taxon>Enoplea</taxon>
        <taxon>Dorylaimia</taxon>
        <taxon>Dioctophymatida</taxon>
        <taxon>Dioctophymatoidea</taxon>
        <taxon>Soboliphymatidae</taxon>
        <taxon>Soboliphyme</taxon>
    </lineage>
</organism>
<dbReference type="InterPro" id="IPR012292">
    <property type="entry name" value="Globin/Proto"/>
</dbReference>
<dbReference type="EMBL" id="UZAM01017267">
    <property type="protein sequence ID" value="VDP46610.1"/>
    <property type="molecule type" value="Genomic_DNA"/>
</dbReference>
<reference evidence="1 2" key="2">
    <citation type="submission" date="2018-11" db="EMBL/GenBank/DDBJ databases">
        <authorList>
            <consortium name="Pathogen Informatics"/>
        </authorList>
    </citation>
    <scope>NUCLEOTIDE SEQUENCE [LARGE SCALE GENOMIC DNA]</scope>
</reference>
<dbReference type="Gene3D" id="1.10.490.10">
    <property type="entry name" value="Globins"/>
    <property type="match status" value="1"/>
</dbReference>
<dbReference type="InterPro" id="IPR009050">
    <property type="entry name" value="Globin-like_sf"/>
</dbReference>
<proteinExistence type="predicted"/>
<evidence type="ECO:0000313" key="2">
    <source>
        <dbReference type="Proteomes" id="UP000270296"/>
    </source>
</evidence>
<sequence>MYRQSHGLTAETKCYPEEDVHQLNQTTPGPVADRISVQHPSKLNVMGNDAENDKLMKLKILSSIDGRQRQLMKESFQVGSRSMAELGGRLFSRMVQQNPSLKKVVPSTRYLDDSLLSDDSNVINGVAKCLTALREFVDGLLEGDEALLPLMDRMAVAHVKHRLNRALVK</sequence>
<reference evidence="3" key="1">
    <citation type="submission" date="2016-06" db="UniProtKB">
        <authorList>
            <consortium name="WormBaseParasite"/>
        </authorList>
    </citation>
    <scope>IDENTIFICATION</scope>
</reference>
<dbReference type="GO" id="GO:0019825">
    <property type="term" value="F:oxygen binding"/>
    <property type="evidence" value="ECO:0007669"/>
    <property type="project" value="InterPro"/>
</dbReference>
<evidence type="ECO:0000313" key="1">
    <source>
        <dbReference type="EMBL" id="VDP46610.1"/>
    </source>
</evidence>
<gene>
    <name evidence="1" type="ORF">SBAD_LOCUS12234</name>
</gene>
<dbReference type="WBParaSite" id="SBAD_0001263901-mRNA-1">
    <property type="protein sequence ID" value="SBAD_0001263901-mRNA-1"/>
    <property type="gene ID" value="SBAD_0001263901"/>
</dbReference>
<name>A0A183J8N6_9BILA</name>
<dbReference type="AlphaFoldDB" id="A0A183J8N6"/>